<dbReference type="OrthoDB" id="5318987at2"/>
<dbReference type="Gene3D" id="2.160.20.160">
    <property type="match status" value="1"/>
</dbReference>
<dbReference type="InterPro" id="IPR036709">
    <property type="entry name" value="Autotransporte_beta_dom_sf"/>
</dbReference>
<dbReference type="Proteomes" id="UP000008561">
    <property type="component" value="Chromosome"/>
</dbReference>
<sequence length="1369" mass="139237">MADGDDTFTNSGTITMGDIGSAGISMADGDDTVTNTGTITMTDIGSNGITMADGKDVLTNSGRIEIEYASTGAVTMGDGDDTLTNSGTITLDESGSHGIAMGSENDTLTNSGTITLGDISSGGISLANGDDIFTNTGTVTIESTGDGGISLANGDDTFDNAGTVTMGDIGTTGVTMADGDDVFTNSGTVTIGEAGDGGIIMAEGNDTFTNSGKIRIGSAGTAGINLGTGNDTFDNTGWIRINDAGSPGISLGDGRDVFTNSGTIIIGEAGSPGINLGEDDSADEYGDDDAFTNTGTIDIGNVEYNGIGMGYYGDDTFDNAGTLTITEAGYNGINMGCYGDDTFTNSGTLTITEAGFNGIHMGGGDDEIAGDGGLDYFTNTGTITIGATGQFGIHAGDGPSFFDNSGTITIAGVAGAYASYGGIGMAGANDTLTNTGTIEIGYLGGSAADYAAPAPLEENGVIEPTYIGQAYKGIVMGPGSDKLINSGAIRIGYMGSAGVSSSKALTEESDGGDYSGIIGGLGNDLIDNSGTIEIVKTDHHGIVMGQHQDTITNTGTITIGDTGYGAIAMSDGEDTFDNAGTVTIGTSGYAGISMADGRDTFTNSGTIEIGETGLEEEGGSGISMGGENDAFTNTGIIRIGTSYNTGITMGCGNDTFDNSGAIRIRQTLTDPGLTLGDGDDVFTNTGTIRIGTAQADVEEGDYGAAIAMGGGDDTFTNAGELYLGDGFYNIIKGGCDDDLLINEGYIEGGIVMSDGDDTVILRSGSTVTGAINGQCTDPGDAEGTIDGDLIVLEGQGLHNNDILNFDVLEKTGDGTWTVSGLVTVDDLVDVQAGTLFLNDDISGYDGTPDIEIASGATLTANGINMDGDVENSGTFNLGGNIQSTMVTGDFTNAAGATLALGLSDTGECDNLTVGGTAGIEGGTILVTPVGVLQDGSTYTVLTADTLDGAFDQATANSMVLSFEMDDETEPNSIILETDRQSYAAALAGAGLTGNQAAMSHGLMQLINDAPDGDLADVINALDRQPDAASLANALGQLSPELYTLGTALTGVNTGGFTSGMTGRLSGLRVAATNRATEAGPVLAAVPTADRQAGQGWSPWAKAFYTTAEQDTTTGFMSYDYDAMGLSVGIDKGVADNMVVGVTLGIAKAEADVDANMGEQDVDTFSMGAYGSWTGDKVYVDGALLFGINSYDALRHIPMLGLTAAGDHDGVDYSAYIGGGYMAAMGDWNLIPTASMQYTFHEEEGFIETGAGAANLAVDKTDTSSLLGKLGVRVNRLFQMGDGMDLKPELSVQWGHEFADRDQQAMSWFAGTTTGAFTINGLEANRDSGILGLSLTAFMGDSLSLTAGYEGTMKEEFEAHTFTAGLRYMF</sequence>
<protein>
    <submittedName>
        <fullName evidence="2">Outer membrane autotransporter barrel domain</fullName>
    </submittedName>
</protein>
<dbReference type="KEGG" id="dol:Dole_2458"/>
<dbReference type="SUPFAM" id="SSF103515">
    <property type="entry name" value="Autotransporter"/>
    <property type="match status" value="1"/>
</dbReference>
<dbReference type="STRING" id="96561.Dole_2458"/>
<dbReference type="Gene3D" id="2.40.128.130">
    <property type="entry name" value="Autotransporter beta-domain"/>
    <property type="match status" value="1"/>
</dbReference>
<evidence type="ECO:0000259" key="1">
    <source>
        <dbReference type="PROSITE" id="PS51208"/>
    </source>
</evidence>
<dbReference type="NCBIfam" id="TIGR01414">
    <property type="entry name" value="autotrans_barl"/>
    <property type="match status" value="1"/>
</dbReference>
<dbReference type="eggNOG" id="COG4625">
    <property type="taxonomic scope" value="Bacteria"/>
</dbReference>
<proteinExistence type="predicted"/>
<dbReference type="InterPro" id="IPR005546">
    <property type="entry name" value="Autotransporte_beta"/>
</dbReference>
<dbReference type="HOGENOM" id="CLU_256416_0_0_7"/>
<dbReference type="EMBL" id="CP000859">
    <property type="protein sequence ID" value="ABW68262.1"/>
    <property type="molecule type" value="Genomic_DNA"/>
</dbReference>
<keyword evidence="3" id="KW-1185">Reference proteome</keyword>
<reference evidence="2 3" key="1">
    <citation type="submission" date="2007-10" db="EMBL/GenBank/DDBJ databases">
        <title>Complete sequence of Desulfococcus oleovorans Hxd3.</title>
        <authorList>
            <consortium name="US DOE Joint Genome Institute"/>
            <person name="Copeland A."/>
            <person name="Lucas S."/>
            <person name="Lapidus A."/>
            <person name="Barry K."/>
            <person name="Glavina del Rio T."/>
            <person name="Dalin E."/>
            <person name="Tice H."/>
            <person name="Pitluck S."/>
            <person name="Kiss H."/>
            <person name="Brettin T."/>
            <person name="Bruce D."/>
            <person name="Detter J.C."/>
            <person name="Han C."/>
            <person name="Schmutz J."/>
            <person name="Larimer F."/>
            <person name="Land M."/>
            <person name="Hauser L."/>
            <person name="Kyrpides N."/>
            <person name="Kim E."/>
            <person name="Wawrik B."/>
            <person name="Richardson P."/>
        </authorList>
    </citation>
    <scope>NUCLEOTIDE SEQUENCE [LARGE SCALE GENOMIC DNA]</scope>
    <source>
        <strain evidence="3">DSM 6200 / JCM 39069 / Hxd3</strain>
    </source>
</reference>
<dbReference type="InterPro" id="IPR006315">
    <property type="entry name" value="OM_autotransptr_brl_dom"/>
</dbReference>
<dbReference type="RefSeq" id="WP_012175874.1">
    <property type="nucleotide sequence ID" value="NC_009943.1"/>
</dbReference>
<evidence type="ECO:0000313" key="2">
    <source>
        <dbReference type="EMBL" id="ABW68262.1"/>
    </source>
</evidence>
<feature type="domain" description="Autotransporter" evidence="1">
    <location>
        <begin position="1091"/>
        <end position="1369"/>
    </location>
</feature>
<evidence type="ECO:0000313" key="3">
    <source>
        <dbReference type="Proteomes" id="UP000008561"/>
    </source>
</evidence>
<dbReference type="GO" id="GO:0019867">
    <property type="term" value="C:outer membrane"/>
    <property type="evidence" value="ECO:0007669"/>
    <property type="project" value="InterPro"/>
</dbReference>
<accession>A8ZW28</accession>
<dbReference type="SMART" id="SM00869">
    <property type="entry name" value="Autotransporter"/>
    <property type="match status" value="1"/>
</dbReference>
<dbReference type="PROSITE" id="PS51208">
    <property type="entry name" value="AUTOTRANSPORTER"/>
    <property type="match status" value="1"/>
</dbReference>
<dbReference type="Pfam" id="PF03797">
    <property type="entry name" value="Autotransporter"/>
    <property type="match status" value="1"/>
</dbReference>
<name>A8ZW28_DESOH</name>
<organism evidence="2 3">
    <name type="scientific">Desulfosudis oleivorans (strain DSM 6200 / JCM 39069 / Hxd3)</name>
    <name type="common">Desulfococcus oleovorans</name>
    <dbReference type="NCBI Taxonomy" id="96561"/>
    <lineage>
        <taxon>Bacteria</taxon>
        <taxon>Pseudomonadati</taxon>
        <taxon>Thermodesulfobacteriota</taxon>
        <taxon>Desulfobacteria</taxon>
        <taxon>Desulfobacterales</taxon>
        <taxon>Desulfosudaceae</taxon>
        <taxon>Desulfosudis</taxon>
    </lineage>
</organism>
<gene>
    <name evidence="2" type="ordered locus">Dole_2458</name>
</gene>